<protein>
    <recommendedName>
        <fullName evidence="3">Prephenate dehydratase</fullName>
        <ecNumber evidence="2">4.2.1.51</ecNumber>
    </recommendedName>
</protein>
<evidence type="ECO:0000313" key="12">
    <source>
        <dbReference type="Proteomes" id="UP000054099"/>
    </source>
</evidence>
<evidence type="ECO:0000256" key="7">
    <source>
        <dbReference type="ARBA" id="ARBA00023239"/>
    </source>
</evidence>
<keyword evidence="7" id="KW-0456">Lyase</keyword>
<dbReference type="Gene3D" id="3.30.70.260">
    <property type="match status" value="1"/>
</dbReference>
<sequence length="274" mass="30140">MKVAYLGPHGTFSEEAAHRYFKDRQIDWHMCDSVPEVLEAVGDGLADWGIAPIENAIEGTINMTVDSLLVNDLYIAGEVILPVSLHLLGTPGTKEEDIREVWSIPPALAQCREYIRSLKVKTRHFDSTASAAAAIREAGRNDVAAVASAYAGDLFGLVKVRRNIEESYENQTRFVVVTNDKKAPADARKTMLQVIPSDEYTGVLSSILNVFSALNINLTWIESRPTKKKLGAYQFFLEAGFGVQNPLIEKAVAVLQTYGHEVNILGSFTATKLD</sequence>
<evidence type="ECO:0000256" key="6">
    <source>
        <dbReference type="ARBA" id="ARBA00023222"/>
    </source>
</evidence>
<comment type="pathway">
    <text evidence="1">Amino-acid biosynthesis; L-phenylalanine biosynthesis; phenylpyruvate from prephenate: step 1/1.</text>
</comment>
<evidence type="ECO:0000256" key="4">
    <source>
        <dbReference type="ARBA" id="ARBA00022605"/>
    </source>
</evidence>
<keyword evidence="6" id="KW-0584">Phenylalanine biosynthesis</keyword>
<reference evidence="11 12" key="1">
    <citation type="journal article" date="2014" name="Antonie Van Leeuwenhoek">
        <title>Fictibacillus enclensis sp. nov., isolated from marine sediment.</title>
        <authorList>
            <person name="Dastager S.G."/>
            <person name="Mawlankar R."/>
            <person name="Srinivasan K."/>
            <person name="Tang S.K."/>
            <person name="Lee J.C."/>
            <person name="Ramana V.V."/>
            <person name="Shouche Y.S."/>
        </authorList>
    </citation>
    <scope>NUCLEOTIDE SEQUENCE [LARGE SCALE GENOMIC DNA]</scope>
    <source>
        <strain evidence="11 12">NIO-1003</strain>
    </source>
</reference>
<evidence type="ECO:0000256" key="2">
    <source>
        <dbReference type="ARBA" id="ARBA00013147"/>
    </source>
</evidence>
<dbReference type="PROSITE" id="PS51171">
    <property type="entry name" value="PREPHENATE_DEHYDR_3"/>
    <property type="match status" value="1"/>
</dbReference>
<dbReference type="InterPro" id="IPR002912">
    <property type="entry name" value="ACT_dom"/>
</dbReference>
<evidence type="ECO:0000256" key="3">
    <source>
        <dbReference type="ARBA" id="ARBA00021872"/>
    </source>
</evidence>
<dbReference type="PANTHER" id="PTHR21022">
    <property type="entry name" value="PREPHENATE DEHYDRATASE P PROTEIN"/>
    <property type="match status" value="1"/>
</dbReference>
<dbReference type="UniPathway" id="UPA00121">
    <property type="reaction ID" value="UER00345"/>
</dbReference>
<organism evidence="11 12">
    <name type="scientific">Fictibacillus enclensis</name>
    <dbReference type="NCBI Taxonomy" id="1017270"/>
    <lineage>
        <taxon>Bacteria</taxon>
        <taxon>Bacillati</taxon>
        <taxon>Bacillota</taxon>
        <taxon>Bacilli</taxon>
        <taxon>Bacillales</taxon>
        <taxon>Fictibacillaceae</taxon>
        <taxon>Fictibacillus</taxon>
    </lineage>
</organism>
<dbReference type="Gene3D" id="3.40.190.10">
    <property type="entry name" value="Periplasmic binding protein-like II"/>
    <property type="match status" value="2"/>
</dbReference>
<comment type="caution">
    <text evidence="11">The sequence shown here is derived from an EMBL/GenBank/DDBJ whole genome shotgun (WGS) entry which is preliminary data.</text>
</comment>
<evidence type="ECO:0000259" key="10">
    <source>
        <dbReference type="PROSITE" id="PS51671"/>
    </source>
</evidence>
<dbReference type="PROSITE" id="PS51671">
    <property type="entry name" value="ACT"/>
    <property type="match status" value="1"/>
</dbReference>
<feature type="domain" description="ACT" evidence="10">
    <location>
        <begin position="192"/>
        <end position="267"/>
    </location>
</feature>
<dbReference type="SUPFAM" id="SSF55021">
    <property type="entry name" value="ACT-like"/>
    <property type="match status" value="1"/>
</dbReference>
<dbReference type="InterPro" id="IPR045865">
    <property type="entry name" value="ACT-like_dom_sf"/>
</dbReference>
<comment type="catalytic activity">
    <reaction evidence="8">
        <text>prephenate + H(+) = 3-phenylpyruvate + CO2 + H2O</text>
        <dbReference type="Rhea" id="RHEA:21648"/>
        <dbReference type="ChEBI" id="CHEBI:15377"/>
        <dbReference type="ChEBI" id="CHEBI:15378"/>
        <dbReference type="ChEBI" id="CHEBI:16526"/>
        <dbReference type="ChEBI" id="CHEBI:18005"/>
        <dbReference type="ChEBI" id="CHEBI:29934"/>
        <dbReference type="EC" id="4.2.1.51"/>
    </reaction>
</comment>
<dbReference type="EMBL" id="LNQN01000006">
    <property type="protein sequence ID" value="KSU80953.1"/>
    <property type="molecule type" value="Genomic_DNA"/>
</dbReference>
<evidence type="ECO:0000256" key="8">
    <source>
        <dbReference type="ARBA" id="ARBA00047848"/>
    </source>
</evidence>
<dbReference type="InterPro" id="IPR001086">
    <property type="entry name" value="Preph_deHydtase"/>
</dbReference>
<dbReference type="OrthoDB" id="9802281at2"/>
<evidence type="ECO:0000256" key="1">
    <source>
        <dbReference type="ARBA" id="ARBA00004741"/>
    </source>
</evidence>
<dbReference type="NCBIfam" id="NF008865">
    <property type="entry name" value="PRK11898.1"/>
    <property type="match status" value="1"/>
</dbReference>
<dbReference type="RefSeq" id="WP_061974449.1">
    <property type="nucleotide sequence ID" value="NZ_FMAV01000004.1"/>
</dbReference>
<dbReference type="GO" id="GO:0005737">
    <property type="term" value="C:cytoplasm"/>
    <property type="evidence" value="ECO:0007669"/>
    <property type="project" value="TreeGrafter"/>
</dbReference>
<evidence type="ECO:0000313" key="11">
    <source>
        <dbReference type="EMBL" id="KSU80953.1"/>
    </source>
</evidence>
<dbReference type="SUPFAM" id="SSF53850">
    <property type="entry name" value="Periplasmic binding protein-like II"/>
    <property type="match status" value="1"/>
</dbReference>
<accession>A0A0V8J1W6</accession>
<name>A0A0V8J1W6_9BACL</name>
<keyword evidence="5" id="KW-0057">Aromatic amino acid biosynthesis</keyword>
<dbReference type="CDD" id="cd13633">
    <property type="entry name" value="PBP2_Sa-PDT_like"/>
    <property type="match status" value="1"/>
</dbReference>
<keyword evidence="12" id="KW-1185">Reference proteome</keyword>
<evidence type="ECO:0000259" key="9">
    <source>
        <dbReference type="PROSITE" id="PS51171"/>
    </source>
</evidence>
<dbReference type="CDD" id="cd04905">
    <property type="entry name" value="ACT_CM-PDT"/>
    <property type="match status" value="1"/>
</dbReference>
<dbReference type="Pfam" id="PF00800">
    <property type="entry name" value="PDT"/>
    <property type="match status" value="1"/>
</dbReference>
<dbReference type="AlphaFoldDB" id="A0A0V8J1W6"/>
<gene>
    <name evidence="11" type="ORF">AS030_18535</name>
</gene>
<dbReference type="Proteomes" id="UP000054099">
    <property type="component" value="Unassembled WGS sequence"/>
</dbReference>
<dbReference type="PANTHER" id="PTHR21022:SF19">
    <property type="entry name" value="PREPHENATE DEHYDRATASE-RELATED"/>
    <property type="match status" value="1"/>
</dbReference>
<dbReference type="GO" id="GO:0004664">
    <property type="term" value="F:prephenate dehydratase activity"/>
    <property type="evidence" value="ECO:0007669"/>
    <property type="project" value="UniProtKB-EC"/>
</dbReference>
<evidence type="ECO:0000256" key="5">
    <source>
        <dbReference type="ARBA" id="ARBA00023141"/>
    </source>
</evidence>
<keyword evidence="4" id="KW-0028">Amino-acid biosynthesis</keyword>
<dbReference type="GO" id="GO:0009094">
    <property type="term" value="P:L-phenylalanine biosynthetic process"/>
    <property type="evidence" value="ECO:0007669"/>
    <property type="project" value="UniProtKB-UniPathway"/>
</dbReference>
<dbReference type="EC" id="4.2.1.51" evidence="2"/>
<feature type="domain" description="Prephenate dehydratase" evidence="9">
    <location>
        <begin position="2"/>
        <end position="179"/>
    </location>
</feature>
<proteinExistence type="predicted"/>